<sequence>MLAKTTLSAAFFGAVALAVATPGIFWVNSGVIASQKAILPYEQYVKWYEEIHIRDWMGAKKGAITAAWRYQSLDPESDLPFLVTYKYPDISEFNAPEFTQVSLTHPSLPEGGPITKFAQFEVLIGSHIETWRGASTGDDRGPLLVTESIDSGNVSAEQINKWYGETYIKDLSGIKGWRRTSRFEGSQQPKWFALHEFEDGSFGTDVKLPGLLGNSSGTKEIANSVKKADLTLWRLVREYGNATTAWGQQGGDKIVG</sequence>
<name>A0AAV9HRV9_9PEZI</name>
<comment type="caution">
    <text evidence="1">The sequence shown here is derived from an EMBL/GenBank/DDBJ whole genome shotgun (WGS) entry which is preliminary data.</text>
</comment>
<reference evidence="1" key="1">
    <citation type="journal article" date="2023" name="Mol. Phylogenet. Evol.">
        <title>Genome-scale phylogeny and comparative genomics of the fungal order Sordariales.</title>
        <authorList>
            <person name="Hensen N."/>
            <person name="Bonometti L."/>
            <person name="Westerberg I."/>
            <person name="Brannstrom I.O."/>
            <person name="Guillou S."/>
            <person name="Cros-Aarteil S."/>
            <person name="Calhoun S."/>
            <person name="Haridas S."/>
            <person name="Kuo A."/>
            <person name="Mondo S."/>
            <person name="Pangilinan J."/>
            <person name="Riley R."/>
            <person name="LaButti K."/>
            <person name="Andreopoulos B."/>
            <person name="Lipzen A."/>
            <person name="Chen C."/>
            <person name="Yan M."/>
            <person name="Daum C."/>
            <person name="Ng V."/>
            <person name="Clum A."/>
            <person name="Steindorff A."/>
            <person name="Ohm R.A."/>
            <person name="Martin F."/>
            <person name="Silar P."/>
            <person name="Natvig D.O."/>
            <person name="Lalanne C."/>
            <person name="Gautier V."/>
            <person name="Ament-Velasquez S.L."/>
            <person name="Kruys A."/>
            <person name="Hutchinson M.I."/>
            <person name="Powell A.J."/>
            <person name="Barry K."/>
            <person name="Miller A.N."/>
            <person name="Grigoriev I.V."/>
            <person name="Debuchy R."/>
            <person name="Gladieux P."/>
            <person name="Hiltunen Thoren M."/>
            <person name="Johannesson H."/>
        </authorList>
    </citation>
    <scope>NUCLEOTIDE SEQUENCE</scope>
    <source>
        <strain evidence="1">PSN324</strain>
    </source>
</reference>
<dbReference type="Proteomes" id="UP001321749">
    <property type="component" value="Unassembled WGS sequence"/>
</dbReference>
<evidence type="ECO:0000313" key="1">
    <source>
        <dbReference type="EMBL" id="KAK4463607.1"/>
    </source>
</evidence>
<proteinExistence type="predicted"/>
<accession>A0AAV9HRV9</accession>
<evidence type="ECO:0000313" key="2">
    <source>
        <dbReference type="Proteomes" id="UP001321749"/>
    </source>
</evidence>
<keyword evidence="2" id="KW-1185">Reference proteome</keyword>
<dbReference type="AlphaFoldDB" id="A0AAV9HRV9"/>
<organism evidence="1 2">
    <name type="scientific">Cladorrhinum samala</name>
    <dbReference type="NCBI Taxonomy" id="585594"/>
    <lineage>
        <taxon>Eukaryota</taxon>
        <taxon>Fungi</taxon>
        <taxon>Dikarya</taxon>
        <taxon>Ascomycota</taxon>
        <taxon>Pezizomycotina</taxon>
        <taxon>Sordariomycetes</taxon>
        <taxon>Sordariomycetidae</taxon>
        <taxon>Sordariales</taxon>
        <taxon>Podosporaceae</taxon>
        <taxon>Cladorrhinum</taxon>
    </lineage>
</organism>
<reference evidence="1" key="2">
    <citation type="submission" date="2023-06" db="EMBL/GenBank/DDBJ databases">
        <authorList>
            <consortium name="Lawrence Berkeley National Laboratory"/>
            <person name="Mondo S.J."/>
            <person name="Hensen N."/>
            <person name="Bonometti L."/>
            <person name="Westerberg I."/>
            <person name="Brannstrom I.O."/>
            <person name="Guillou S."/>
            <person name="Cros-Aarteil S."/>
            <person name="Calhoun S."/>
            <person name="Haridas S."/>
            <person name="Kuo A."/>
            <person name="Pangilinan J."/>
            <person name="Riley R."/>
            <person name="Labutti K."/>
            <person name="Andreopoulos B."/>
            <person name="Lipzen A."/>
            <person name="Chen C."/>
            <person name="Yanf M."/>
            <person name="Daum C."/>
            <person name="Ng V."/>
            <person name="Clum A."/>
            <person name="Steindorff A."/>
            <person name="Ohm R."/>
            <person name="Martin F."/>
            <person name="Silar P."/>
            <person name="Natvig D."/>
            <person name="Lalanne C."/>
            <person name="Gautier V."/>
            <person name="Ament-Velasquez S.L."/>
            <person name="Kruys A."/>
            <person name="Hutchinson M.I."/>
            <person name="Powell A.J."/>
            <person name="Barry K."/>
            <person name="Miller A.N."/>
            <person name="Grigoriev I.V."/>
            <person name="Debuchy R."/>
            <person name="Gladieux P."/>
            <person name="Thoren M.H."/>
            <person name="Johannesson H."/>
        </authorList>
    </citation>
    <scope>NUCLEOTIDE SEQUENCE</scope>
    <source>
        <strain evidence="1">PSN324</strain>
    </source>
</reference>
<protein>
    <recommendedName>
        <fullName evidence="3">Cyclase</fullName>
    </recommendedName>
</protein>
<gene>
    <name evidence="1" type="ORF">QBC42DRAFT_345336</name>
</gene>
<evidence type="ECO:0008006" key="3">
    <source>
        <dbReference type="Google" id="ProtNLM"/>
    </source>
</evidence>
<dbReference type="EMBL" id="MU864957">
    <property type="protein sequence ID" value="KAK4463607.1"/>
    <property type="molecule type" value="Genomic_DNA"/>
</dbReference>